<gene>
    <name evidence="4" type="ordered locus">Closa_1806</name>
</gene>
<evidence type="ECO:0000313" key="5">
    <source>
        <dbReference type="Proteomes" id="UP000001662"/>
    </source>
</evidence>
<evidence type="ECO:0000259" key="3">
    <source>
        <dbReference type="Pfam" id="PF05043"/>
    </source>
</evidence>
<dbReference type="EMBL" id="CP002109">
    <property type="protein sequence ID" value="ADL04389.1"/>
    <property type="molecule type" value="Genomic_DNA"/>
</dbReference>
<keyword evidence="1" id="KW-0805">Transcription regulation</keyword>
<reference evidence="4" key="1">
    <citation type="submission" date="2010-07" db="EMBL/GenBank/DDBJ databases">
        <title>Complete sequence of Clostridium saccharolyticum WM1.</title>
        <authorList>
            <consortium name="US DOE Joint Genome Institute"/>
            <person name="Lucas S."/>
            <person name="Copeland A."/>
            <person name="Lapidus A."/>
            <person name="Cheng J.-F."/>
            <person name="Bruce D."/>
            <person name="Goodwin L."/>
            <person name="Pitluck S."/>
            <person name="Chertkov O."/>
            <person name="Detter J.C."/>
            <person name="Han C."/>
            <person name="Tapia R."/>
            <person name="Land M."/>
            <person name="Hauser L."/>
            <person name="Chang Y.-J."/>
            <person name="Jeffries C."/>
            <person name="Kyrpides N."/>
            <person name="Ivanova N."/>
            <person name="Mikhailova N."/>
            <person name="Mouttaki H."/>
            <person name="Lin L."/>
            <person name="Zhou J."/>
            <person name="Hemme C.L."/>
            <person name="Woyke T."/>
        </authorList>
    </citation>
    <scope>NUCLEOTIDE SEQUENCE [LARGE SCALE GENOMIC DNA]</scope>
    <source>
        <strain evidence="4">WM1</strain>
    </source>
</reference>
<dbReference type="STRING" id="610130.Closa_1806"/>
<evidence type="ECO:0000313" key="4">
    <source>
        <dbReference type="EMBL" id="ADL04389.1"/>
    </source>
</evidence>
<proteinExistence type="predicted"/>
<dbReference type="RefSeq" id="WP_013272478.1">
    <property type="nucleotide sequence ID" value="NC_014376.1"/>
</dbReference>
<organism evidence="4 5">
    <name type="scientific">Lacrimispora saccharolytica (strain ATCC 35040 / DSM 2544 / NRCC 2533 / WM1)</name>
    <name type="common">Clostridium saccharolyticum</name>
    <dbReference type="NCBI Taxonomy" id="610130"/>
    <lineage>
        <taxon>Bacteria</taxon>
        <taxon>Bacillati</taxon>
        <taxon>Bacillota</taxon>
        <taxon>Clostridia</taxon>
        <taxon>Lachnospirales</taxon>
        <taxon>Lachnospiraceae</taxon>
        <taxon>Lacrimispora</taxon>
    </lineage>
</organism>
<dbReference type="Proteomes" id="UP000001662">
    <property type="component" value="Chromosome"/>
</dbReference>
<keyword evidence="2" id="KW-0804">Transcription</keyword>
<dbReference type="PANTHER" id="PTHR30185:SF18">
    <property type="entry name" value="TRANSCRIPTIONAL REGULATOR MTLR"/>
    <property type="match status" value="1"/>
</dbReference>
<protein>
    <submittedName>
        <fullName evidence="4">Transcriptional antiterminator, BglG</fullName>
    </submittedName>
</protein>
<feature type="domain" description="Mga helix-turn-helix" evidence="3">
    <location>
        <begin position="91"/>
        <end position="155"/>
    </location>
</feature>
<sequence length="515" mass="60585">MGLSYSDLSLLRFLQKRQRISLSKVALEFQKDEISIRRTIERINLFSHQPLVEIQKGICLSRFSYKEFVDFIQQITMSDYTSSYIERIRVMIVTIFFNGYVNASSLYEHWGLSLTTKKQDTAHLRQLLAGHGLSLLTLKKKGLTIEGDELQLRFLVIDILHPLLEFTAENRIEARYANTPLEKQSYDLAGAYLQPVSRQAVEQLNSFLTEYNLSVNYPSKKFLLLFICIMEIRPVDKSMVFSYRLPLSPLHINFVGGIRENKLYNVAFSMMNFSRSLDFPFDKRLWHTTEQFTEQVVSHLNSPFAIQEEFINELYGYFYREITLNHFHCTFVDKTVENTKGQFSALYETIKKYEVYFKASYNFSFMDEHLSTLTLLVQKHILRNRIVTRQHKKIVVMTSINFERVSFFLEQIKEYVELQWMGTLNINEIHKLKDLDYDHIFCFSSRIYNLLHGQNLPVIRMNFFVDSSDMKILASHGFSTRKHRFLTASFVSEIGGKSESELEAYLKENYGDYFV</sequence>
<dbReference type="OrthoDB" id="6491624at2"/>
<dbReference type="InterPro" id="IPR007737">
    <property type="entry name" value="Mga_HTH"/>
</dbReference>
<accession>D9QZD8</accession>
<dbReference type="PaxDb" id="610130-Closa_1806"/>
<dbReference type="PANTHER" id="PTHR30185">
    <property type="entry name" value="CRYPTIC BETA-GLUCOSIDE BGL OPERON ANTITERMINATOR"/>
    <property type="match status" value="1"/>
</dbReference>
<dbReference type="eggNOG" id="ENOG50302QB">
    <property type="taxonomic scope" value="Bacteria"/>
</dbReference>
<dbReference type="HOGENOM" id="CLU_528645_0_0_9"/>
<name>D9QZD8_LACSW</name>
<evidence type="ECO:0000256" key="2">
    <source>
        <dbReference type="ARBA" id="ARBA00023163"/>
    </source>
</evidence>
<keyword evidence="5" id="KW-1185">Reference proteome</keyword>
<dbReference type="KEGG" id="csh:Closa_1806"/>
<evidence type="ECO:0000256" key="1">
    <source>
        <dbReference type="ARBA" id="ARBA00023015"/>
    </source>
</evidence>
<dbReference type="Pfam" id="PF05043">
    <property type="entry name" value="Mga"/>
    <property type="match status" value="1"/>
</dbReference>
<dbReference type="AlphaFoldDB" id="D9QZD8"/>
<dbReference type="InterPro" id="IPR050661">
    <property type="entry name" value="BglG_antiterminators"/>
</dbReference>